<dbReference type="InterPro" id="IPR050791">
    <property type="entry name" value="Aldo-Keto_reductase"/>
</dbReference>
<comment type="caution">
    <text evidence="4">The sequence shown here is derived from an EMBL/GenBank/DDBJ whole genome shotgun (WGS) entry which is preliminary data.</text>
</comment>
<dbReference type="InterPro" id="IPR023210">
    <property type="entry name" value="NADP_OxRdtase_dom"/>
</dbReference>
<keyword evidence="1" id="KW-0521">NADP</keyword>
<dbReference type="OrthoDB" id="37537at2759"/>
<keyword evidence="5" id="KW-1185">Reference proteome</keyword>
<evidence type="ECO:0000256" key="2">
    <source>
        <dbReference type="ARBA" id="ARBA00023002"/>
    </source>
</evidence>
<dbReference type="GO" id="GO:0016491">
    <property type="term" value="F:oxidoreductase activity"/>
    <property type="evidence" value="ECO:0007669"/>
    <property type="project" value="UniProtKB-KW"/>
</dbReference>
<dbReference type="AlphaFoldDB" id="A0A8S0V2U6"/>
<dbReference type="InterPro" id="IPR036812">
    <property type="entry name" value="NAD(P)_OxRdtase_dom_sf"/>
</dbReference>
<organism evidence="4 5">
    <name type="scientific">Olea europaea subsp. europaea</name>
    <dbReference type="NCBI Taxonomy" id="158383"/>
    <lineage>
        <taxon>Eukaryota</taxon>
        <taxon>Viridiplantae</taxon>
        <taxon>Streptophyta</taxon>
        <taxon>Embryophyta</taxon>
        <taxon>Tracheophyta</taxon>
        <taxon>Spermatophyta</taxon>
        <taxon>Magnoliopsida</taxon>
        <taxon>eudicotyledons</taxon>
        <taxon>Gunneridae</taxon>
        <taxon>Pentapetalae</taxon>
        <taxon>asterids</taxon>
        <taxon>lamiids</taxon>
        <taxon>Lamiales</taxon>
        <taxon>Oleaceae</taxon>
        <taxon>Oleeae</taxon>
        <taxon>Olea</taxon>
    </lineage>
</organism>
<proteinExistence type="predicted"/>
<dbReference type="Proteomes" id="UP000594638">
    <property type="component" value="Unassembled WGS sequence"/>
</dbReference>
<sequence>MASIVGLKVPRIKLGSQGLEVSKQGLGCMGMSSNYGPPKPESDMIALIHHAIASGITFLDTSDVYGPHTNELLIGKALTGGLRERVQIATKFGISWKDGKMKISGDPKYVRAACEASLKRLNIDCIDLYYAHRIDTSVPIEVTMGELKKLVEEGKIKYVGLSEACASTIRRAHAVHPLTAVQMEWSLWSRDLEEEIIPTCRELGIGIVPYSPLGRGFFSLGAKMVENLSEGDFRKTCPRFQPENLETNKLVFERVSEMATRKGCTPSQLALAWVHHQGDDVCPIPGTTKIENFNQNIQALSVKLTPEEMAELESYASANVVKGDRHTYMASTWINSETPPLSSWKPE</sequence>
<evidence type="ECO:0000259" key="3">
    <source>
        <dbReference type="Pfam" id="PF00248"/>
    </source>
</evidence>
<dbReference type="Gene3D" id="3.20.20.100">
    <property type="entry name" value="NADP-dependent oxidoreductase domain"/>
    <property type="match status" value="1"/>
</dbReference>
<dbReference type="PANTHER" id="PTHR43625:SF40">
    <property type="entry name" value="ALDO-KETO REDUCTASE YAKC [NADP(+)]"/>
    <property type="match status" value="1"/>
</dbReference>
<dbReference type="GO" id="GO:0005737">
    <property type="term" value="C:cytoplasm"/>
    <property type="evidence" value="ECO:0007669"/>
    <property type="project" value="TreeGrafter"/>
</dbReference>
<keyword evidence="2" id="KW-0560">Oxidoreductase</keyword>
<dbReference type="PANTHER" id="PTHR43625">
    <property type="entry name" value="AFLATOXIN B1 ALDEHYDE REDUCTASE"/>
    <property type="match status" value="1"/>
</dbReference>
<dbReference type="FunFam" id="3.20.20.100:FF:000048">
    <property type="entry name" value="Probable aldo-keto reductase 4"/>
    <property type="match status" value="1"/>
</dbReference>
<evidence type="ECO:0000313" key="4">
    <source>
        <dbReference type="EMBL" id="CAA3024741.1"/>
    </source>
</evidence>
<accession>A0A8S0V2U6</accession>
<dbReference type="EMBL" id="CACTIH010009116">
    <property type="protein sequence ID" value="CAA3024741.1"/>
    <property type="molecule type" value="Genomic_DNA"/>
</dbReference>
<evidence type="ECO:0000313" key="5">
    <source>
        <dbReference type="Proteomes" id="UP000594638"/>
    </source>
</evidence>
<dbReference type="Gramene" id="OE9A078374T1">
    <property type="protein sequence ID" value="OE9A078374C1"/>
    <property type="gene ID" value="OE9A078374"/>
</dbReference>
<reference evidence="4 5" key="1">
    <citation type="submission" date="2019-12" db="EMBL/GenBank/DDBJ databases">
        <authorList>
            <person name="Alioto T."/>
            <person name="Alioto T."/>
            <person name="Gomez Garrido J."/>
        </authorList>
    </citation>
    <scope>NUCLEOTIDE SEQUENCE [LARGE SCALE GENOMIC DNA]</scope>
</reference>
<evidence type="ECO:0000256" key="1">
    <source>
        <dbReference type="ARBA" id="ARBA00022857"/>
    </source>
</evidence>
<dbReference type="SUPFAM" id="SSF51430">
    <property type="entry name" value="NAD(P)-linked oxidoreductase"/>
    <property type="match status" value="1"/>
</dbReference>
<feature type="domain" description="NADP-dependent oxidoreductase" evidence="3">
    <location>
        <begin position="25"/>
        <end position="314"/>
    </location>
</feature>
<gene>
    <name evidence="4" type="ORF">OLEA9_A078374</name>
</gene>
<dbReference type="Pfam" id="PF00248">
    <property type="entry name" value="Aldo_ket_red"/>
    <property type="match status" value="1"/>
</dbReference>
<protein>
    <submittedName>
        <fullName evidence="4">Probable aldo-keto reductase 2</fullName>
    </submittedName>
</protein>
<dbReference type="CDD" id="cd19145">
    <property type="entry name" value="AKR_AKR13D1"/>
    <property type="match status" value="1"/>
</dbReference>
<name>A0A8S0V2U6_OLEEU</name>